<accession>A0ABD3GMW0</accession>
<dbReference type="Proteomes" id="UP001633002">
    <property type="component" value="Unassembled WGS sequence"/>
</dbReference>
<dbReference type="AlphaFoldDB" id="A0ABD3GMW0"/>
<evidence type="ECO:0000313" key="3">
    <source>
        <dbReference type="Proteomes" id="UP001633002"/>
    </source>
</evidence>
<feature type="region of interest" description="Disordered" evidence="1">
    <location>
        <begin position="80"/>
        <end position="99"/>
    </location>
</feature>
<evidence type="ECO:0000313" key="2">
    <source>
        <dbReference type="EMBL" id="KAL3679812.1"/>
    </source>
</evidence>
<evidence type="ECO:0000256" key="1">
    <source>
        <dbReference type="SAM" id="MobiDB-lite"/>
    </source>
</evidence>
<comment type="caution">
    <text evidence="2">The sequence shown here is derived from an EMBL/GenBank/DDBJ whole genome shotgun (WGS) entry which is preliminary data.</text>
</comment>
<organism evidence="2 3">
    <name type="scientific">Riccia sorocarpa</name>
    <dbReference type="NCBI Taxonomy" id="122646"/>
    <lineage>
        <taxon>Eukaryota</taxon>
        <taxon>Viridiplantae</taxon>
        <taxon>Streptophyta</taxon>
        <taxon>Embryophyta</taxon>
        <taxon>Marchantiophyta</taxon>
        <taxon>Marchantiopsida</taxon>
        <taxon>Marchantiidae</taxon>
        <taxon>Marchantiales</taxon>
        <taxon>Ricciaceae</taxon>
        <taxon>Riccia</taxon>
    </lineage>
</organism>
<dbReference type="EMBL" id="JBJQOH010000007">
    <property type="protein sequence ID" value="KAL3679812.1"/>
    <property type="molecule type" value="Genomic_DNA"/>
</dbReference>
<sequence>MATTNVVRTVVGNSPAAADSGKGAGAGAEAAIVTPMLETAAATTKALVQADLMVEAISESEVVDLEDLVRSNQIWFWGSENNSDSKPVARSEDDEGNDGFFSSPEHYLYGSGCPGLSNVVRSFHLIDRSQCWLQL</sequence>
<name>A0ABD3GMW0_9MARC</name>
<gene>
    <name evidence="2" type="ORF">R1sor_022768</name>
</gene>
<reference evidence="2 3" key="1">
    <citation type="submission" date="2024-09" db="EMBL/GenBank/DDBJ databases">
        <title>Chromosome-scale assembly of Riccia sorocarpa.</title>
        <authorList>
            <person name="Paukszto L."/>
        </authorList>
    </citation>
    <scope>NUCLEOTIDE SEQUENCE [LARGE SCALE GENOMIC DNA]</scope>
    <source>
        <strain evidence="2">LP-2024</strain>
        <tissue evidence="2">Aerial parts of the thallus</tissue>
    </source>
</reference>
<protein>
    <submittedName>
        <fullName evidence="2">Uncharacterized protein</fullName>
    </submittedName>
</protein>
<keyword evidence="3" id="KW-1185">Reference proteome</keyword>
<proteinExistence type="predicted"/>